<name>A0A292PJJ6_9PEZI</name>
<evidence type="ECO:0000256" key="1">
    <source>
        <dbReference type="SAM" id="MobiDB-lite"/>
    </source>
</evidence>
<keyword evidence="3" id="KW-1185">Reference proteome</keyword>
<dbReference type="EMBL" id="LN892546">
    <property type="protein sequence ID" value="CUS06643.1"/>
    <property type="molecule type" value="Genomic_DNA"/>
</dbReference>
<feature type="compositionally biased region" description="Basic and acidic residues" evidence="1">
    <location>
        <begin position="393"/>
        <end position="413"/>
    </location>
</feature>
<proteinExistence type="predicted"/>
<evidence type="ECO:0000313" key="2">
    <source>
        <dbReference type="EMBL" id="CUS06643.1"/>
    </source>
</evidence>
<dbReference type="Proteomes" id="UP001412239">
    <property type="component" value="Unassembled WGS sequence"/>
</dbReference>
<reference evidence="2" key="1">
    <citation type="submission" date="2015-10" db="EMBL/GenBank/DDBJ databases">
        <authorList>
            <person name="Regsiter A."/>
            <person name="william w."/>
        </authorList>
    </citation>
    <scope>NUCLEOTIDE SEQUENCE</scope>
    <source>
        <strain evidence="2">Montdore</strain>
    </source>
</reference>
<accession>A0A292PJJ6</accession>
<dbReference type="AlphaFoldDB" id="A0A292PJJ6"/>
<protein>
    <submittedName>
        <fullName evidence="2">Uncharacterized protein</fullName>
    </submittedName>
</protein>
<feature type="region of interest" description="Disordered" evidence="1">
    <location>
        <begin position="785"/>
        <end position="811"/>
    </location>
</feature>
<feature type="compositionally biased region" description="Polar residues" evidence="1">
    <location>
        <begin position="789"/>
        <end position="799"/>
    </location>
</feature>
<evidence type="ECO:0000313" key="3">
    <source>
        <dbReference type="Proteomes" id="UP001412239"/>
    </source>
</evidence>
<feature type="compositionally biased region" description="Low complexity" evidence="1">
    <location>
        <begin position="320"/>
        <end position="331"/>
    </location>
</feature>
<gene>
    <name evidence="2" type="ORF">GSTUAT00009301001</name>
</gene>
<feature type="region of interest" description="Disordered" evidence="1">
    <location>
        <begin position="309"/>
        <end position="336"/>
    </location>
</feature>
<organism evidence="2 3">
    <name type="scientific">Tuber aestivum</name>
    <name type="common">summer truffle</name>
    <dbReference type="NCBI Taxonomy" id="59557"/>
    <lineage>
        <taxon>Eukaryota</taxon>
        <taxon>Fungi</taxon>
        <taxon>Dikarya</taxon>
        <taxon>Ascomycota</taxon>
        <taxon>Pezizomycotina</taxon>
        <taxon>Pezizomycetes</taxon>
        <taxon>Pezizales</taxon>
        <taxon>Tuberaceae</taxon>
        <taxon>Tuber</taxon>
    </lineage>
</organism>
<sequence length="834" mass="89677">MPVNIRHCEVCHNTTEEFASSLVDNVNRVGFSFTSEFELVVNSMLIAFGCPDCRVLRDDTFGLFVRHHTPSPPSSSFAPSQSTGSQGTGSLVGEHHTASAGTSAASNNLVVGEAAMAIPHLPSSGLPSHGSIATTKHTLSLVEKVDAFMDTGGEPGIYHSDRTITEIGRRRFLKPTGNVAWADEIESTPHDVSMGLGGGRTTEGNGIGDSKHASPDVQEEDEVALVGDGTQSTDYGSMPPLPSTLAETVSDSPAYHNGSLGVVSTLTTAEVDMLGGLEEMEYGQAVPAVGSDDGSVLDLPMSLGRGCTSERDGMGDSVWASASRQASSDSSVNPLDSQVPIMEQSLMIDQTDEYLRFSEVGMDMHFVKIVLNNLDHTVHALRNHVNRLESRVRELEDDKDTHGRTLLHRDKPPGKGRTPTPVPIPLTPAPAPGKVKTAAPVLVPLARAPALPRKPAPVSPSVVTLRPSNIPLPPAKPSYARAAAPTQSEKEFTLVQRRRLKSLPPAPTVTVRERHVTVRFDDRHSKTRLPSGVDTEMVKTSLNQVLASSSSPARFASCVQHRTSGDLLLTLAEHSALSVWKLVAGMERALMELKVHSFTFCQDTKKVKILASNIPFAPSGVGNAWKVEDWHGDEAFDDMVRDIELSNPGIHLIGRPHWVGSLEGHKSRKHVLGSVILSVELNQKVKWALDRSSIMVYSRRRPLLIWADVKPSSICQRCLQRGHVAVMCRAPVACKFCDGGHYSVDHSCPVKDCRAAKGSLCSHVRSVCRLCSLVGHLTGDPACPGIQRPSASTPRSSSGMGKVAQEETTRKIDETAVLAATSLKASDRSCSNSR</sequence>
<feature type="region of interest" description="Disordered" evidence="1">
    <location>
        <begin position="70"/>
        <end position="99"/>
    </location>
</feature>
<feature type="region of interest" description="Disordered" evidence="1">
    <location>
        <begin position="393"/>
        <end position="422"/>
    </location>
</feature>
<feature type="compositionally biased region" description="Low complexity" evidence="1">
    <location>
        <begin position="74"/>
        <end position="89"/>
    </location>
</feature>